<protein>
    <recommendedName>
        <fullName evidence="3">RHS repeat-associated core domain-containing protein</fullName>
    </recommendedName>
</protein>
<gene>
    <name evidence="1" type="ORF">J4032_29230</name>
</gene>
<proteinExistence type="predicted"/>
<sequence length="247" mass="26295">MGRLSAAAQGDGNARTAEAPKVRVELPTFSGALGAREYDPITGRFISVDPEIDLNDPQQSHGYTYGNNNPVTNSDPTGRMLEECHQGLIECEGGMPVLPDDDPAPPPPSGGGDPIEDFVNEVIDSGWGTQPAGSQRKFFNVGKGANRGVIRITFYIHTKEAMLGMLVGDNRKASVDPHAPYRMSLFWNTESGECSFTVAASHTPTTERLIGGDTGHLQQPRTVPVPGRMIPANPLKVGGISGDTWGG</sequence>
<dbReference type="InterPro" id="IPR022385">
    <property type="entry name" value="Rhs_assc_core"/>
</dbReference>
<dbReference type="EMBL" id="CP071872">
    <property type="protein sequence ID" value="UNM15006.1"/>
    <property type="molecule type" value="Genomic_DNA"/>
</dbReference>
<keyword evidence="2" id="KW-1185">Reference proteome</keyword>
<name>A0ABY3WWY4_9ACTN</name>
<reference evidence="1 2" key="1">
    <citation type="submission" date="2021-03" db="EMBL/GenBank/DDBJ databases">
        <title>Complete genome of Streptomyces formicae strain 1H-GS9 (DSM 100524).</title>
        <authorList>
            <person name="Atanasov K.E."/>
            <person name="Altabella T."/>
            <person name="Ferrer A."/>
        </authorList>
    </citation>
    <scope>NUCLEOTIDE SEQUENCE [LARGE SCALE GENOMIC DNA]</scope>
    <source>
        <strain evidence="1 2">1H-GS9</strain>
    </source>
</reference>
<dbReference type="RefSeq" id="WP_242335862.1">
    <property type="nucleotide sequence ID" value="NZ_CP071872.1"/>
</dbReference>
<evidence type="ECO:0000313" key="1">
    <source>
        <dbReference type="EMBL" id="UNM15006.1"/>
    </source>
</evidence>
<organism evidence="1 2">
    <name type="scientific">Streptomyces formicae</name>
    <dbReference type="NCBI Taxonomy" id="1616117"/>
    <lineage>
        <taxon>Bacteria</taxon>
        <taxon>Bacillati</taxon>
        <taxon>Actinomycetota</taxon>
        <taxon>Actinomycetes</taxon>
        <taxon>Kitasatosporales</taxon>
        <taxon>Streptomycetaceae</taxon>
        <taxon>Streptomyces</taxon>
    </lineage>
</organism>
<accession>A0ABY3WWY4</accession>
<dbReference type="Proteomes" id="UP000828924">
    <property type="component" value="Chromosome"/>
</dbReference>
<dbReference type="Gene3D" id="2.180.10.10">
    <property type="entry name" value="RHS repeat-associated core"/>
    <property type="match status" value="1"/>
</dbReference>
<evidence type="ECO:0008006" key="3">
    <source>
        <dbReference type="Google" id="ProtNLM"/>
    </source>
</evidence>
<dbReference type="NCBIfam" id="TIGR03696">
    <property type="entry name" value="Rhs_assc_core"/>
    <property type="match status" value="1"/>
</dbReference>
<evidence type="ECO:0000313" key="2">
    <source>
        <dbReference type="Proteomes" id="UP000828924"/>
    </source>
</evidence>